<keyword evidence="1" id="KW-0472">Membrane</keyword>
<sequence>MNIPEAAIVATIIIVLVAILLSTIVGVLHKTRSCVKILQANHAARTLQFTDLSTAEWEMINRELGHAIGSPTISTTAPPP</sequence>
<evidence type="ECO:0000256" key="1">
    <source>
        <dbReference type="SAM" id="Phobius"/>
    </source>
</evidence>
<keyword evidence="1" id="KW-1133">Transmembrane helix</keyword>
<feature type="transmembrane region" description="Helical" evidence="1">
    <location>
        <begin position="6"/>
        <end position="28"/>
    </location>
</feature>
<dbReference type="AlphaFoldDB" id="A0A0F9H637"/>
<accession>A0A0F9H637</accession>
<name>A0A0F9H637_9ZZZZ</name>
<organism evidence="2">
    <name type="scientific">marine sediment metagenome</name>
    <dbReference type="NCBI Taxonomy" id="412755"/>
    <lineage>
        <taxon>unclassified sequences</taxon>
        <taxon>metagenomes</taxon>
        <taxon>ecological metagenomes</taxon>
    </lineage>
</organism>
<evidence type="ECO:0000313" key="2">
    <source>
        <dbReference type="EMBL" id="KKM06515.1"/>
    </source>
</evidence>
<gene>
    <name evidence="2" type="ORF">LCGC14_1743220</name>
</gene>
<comment type="caution">
    <text evidence="2">The sequence shown here is derived from an EMBL/GenBank/DDBJ whole genome shotgun (WGS) entry which is preliminary data.</text>
</comment>
<protein>
    <submittedName>
        <fullName evidence="2">Uncharacterized protein</fullName>
    </submittedName>
</protein>
<dbReference type="EMBL" id="LAZR01015976">
    <property type="protein sequence ID" value="KKM06515.1"/>
    <property type="molecule type" value="Genomic_DNA"/>
</dbReference>
<keyword evidence="1" id="KW-0812">Transmembrane</keyword>
<reference evidence="2" key="1">
    <citation type="journal article" date="2015" name="Nature">
        <title>Complex archaea that bridge the gap between prokaryotes and eukaryotes.</title>
        <authorList>
            <person name="Spang A."/>
            <person name="Saw J.H."/>
            <person name="Jorgensen S.L."/>
            <person name="Zaremba-Niedzwiedzka K."/>
            <person name="Martijn J."/>
            <person name="Lind A.E."/>
            <person name="van Eijk R."/>
            <person name="Schleper C."/>
            <person name="Guy L."/>
            <person name="Ettema T.J."/>
        </authorList>
    </citation>
    <scope>NUCLEOTIDE SEQUENCE</scope>
</reference>
<proteinExistence type="predicted"/>